<keyword evidence="2" id="KW-0175">Coiled coil</keyword>
<feature type="domain" description="PX" evidence="6">
    <location>
        <begin position="604"/>
        <end position="728"/>
    </location>
</feature>
<evidence type="ECO:0000259" key="7">
    <source>
        <dbReference type="PROSITE" id="PS51207"/>
    </source>
</evidence>
<feature type="domain" description="RGS" evidence="5">
    <location>
        <begin position="384"/>
        <end position="499"/>
    </location>
</feature>
<dbReference type="SMART" id="SM00312">
    <property type="entry name" value="PX"/>
    <property type="match status" value="1"/>
</dbReference>
<keyword evidence="4" id="KW-0472">Membrane</keyword>
<dbReference type="Pfam" id="PF02194">
    <property type="entry name" value="PXA"/>
    <property type="match status" value="1"/>
</dbReference>
<gene>
    <name evidence="8" type="ORF">WA026_009565</name>
</gene>
<dbReference type="Pfam" id="PF00615">
    <property type="entry name" value="RGS"/>
    <property type="match status" value="1"/>
</dbReference>
<dbReference type="PANTHER" id="PTHR22775:SF48">
    <property type="entry name" value="SORTING NEXIN-25"/>
    <property type="match status" value="1"/>
</dbReference>
<evidence type="ECO:0000256" key="3">
    <source>
        <dbReference type="SAM" id="MobiDB-lite"/>
    </source>
</evidence>
<evidence type="ECO:0000256" key="4">
    <source>
        <dbReference type="SAM" id="Phobius"/>
    </source>
</evidence>
<dbReference type="SUPFAM" id="SSF48097">
    <property type="entry name" value="Regulator of G-protein signaling, RGS"/>
    <property type="match status" value="1"/>
</dbReference>
<dbReference type="SMART" id="SM00315">
    <property type="entry name" value="RGS"/>
    <property type="match status" value="1"/>
</dbReference>
<dbReference type="InterPro" id="IPR037899">
    <property type="entry name" value="SNX25_PX"/>
</dbReference>
<dbReference type="CDD" id="cd08720">
    <property type="entry name" value="RGS_SNX25"/>
    <property type="match status" value="1"/>
</dbReference>
<proteinExistence type="inferred from homology"/>
<dbReference type="GO" id="GO:0035091">
    <property type="term" value="F:phosphatidylinositol binding"/>
    <property type="evidence" value="ECO:0007669"/>
    <property type="project" value="InterPro"/>
</dbReference>
<dbReference type="EMBL" id="JARQZJ010000034">
    <property type="protein sequence ID" value="KAK9875772.1"/>
    <property type="molecule type" value="Genomic_DNA"/>
</dbReference>
<evidence type="ECO:0000259" key="5">
    <source>
        <dbReference type="PROSITE" id="PS50132"/>
    </source>
</evidence>
<evidence type="ECO:0000313" key="8">
    <source>
        <dbReference type="EMBL" id="KAK9875772.1"/>
    </source>
</evidence>
<protein>
    <recommendedName>
        <fullName evidence="10">Sorting nexin-25</fullName>
    </recommendedName>
</protein>
<dbReference type="PROSITE" id="PS50132">
    <property type="entry name" value="RGS"/>
    <property type="match status" value="1"/>
</dbReference>
<evidence type="ECO:0000256" key="2">
    <source>
        <dbReference type="SAM" id="Coils"/>
    </source>
</evidence>
<dbReference type="SMART" id="SM00313">
    <property type="entry name" value="PXA"/>
    <property type="match status" value="1"/>
</dbReference>
<name>A0AAW1TW20_9CUCU</name>
<dbReference type="InterPro" id="IPR013937">
    <property type="entry name" value="Sorting_nexin_C"/>
</dbReference>
<dbReference type="InterPro" id="IPR036871">
    <property type="entry name" value="PX_dom_sf"/>
</dbReference>
<dbReference type="PANTHER" id="PTHR22775">
    <property type="entry name" value="SORTING NEXIN"/>
    <property type="match status" value="1"/>
</dbReference>
<dbReference type="Pfam" id="PF08628">
    <property type="entry name" value="Nexin_C"/>
    <property type="match status" value="1"/>
</dbReference>
<dbReference type="InterPro" id="IPR001683">
    <property type="entry name" value="PX_dom"/>
</dbReference>
<organism evidence="8 9">
    <name type="scientific">Henosepilachna vigintioctopunctata</name>
    <dbReference type="NCBI Taxonomy" id="420089"/>
    <lineage>
        <taxon>Eukaryota</taxon>
        <taxon>Metazoa</taxon>
        <taxon>Ecdysozoa</taxon>
        <taxon>Arthropoda</taxon>
        <taxon>Hexapoda</taxon>
        <taxon>Insecta</taxon>
        <taxon>Pterygota</taxon>
        <taxon>Neoptera</taxon>
        <taxon>Endopterygota</taxon>
        <taxon>Coleoptera</taxon>
        <taxon>Polyphaga</taxon>
        <taxon>Cucujiformia</taxon>
        <taxon>Coccinelloidea</taxon>
        <taxon>Coccinellidae</taxon>
        <taxon>Epilachninae</taxon>
        <taxon>Epilachnini</taxon>
        <taxon>Henosepilachna</taxon>
    </lineage>
</organism>
<feature type="domain" description="PXA" evidence="7">
    <location>
        <begin position="96"/>
        <end position="263"/>
    </location>
</feature>
<dbReference type="Pfam" id="PF00787">
    <property type="entry name" value="PX"/>
    <property type="match status" value="1"/>
</dbReference>
<evidence type="ECO:0000256" key="1">
    <source>
        <dbReference type="ARBA" id="ARBA00010883"/>
    </source>
</evidence>
<dbReference type="Gene3D" id="3.30.1520.10">
    <property type="entry name" value="Phox-like domain"/>
    <property type="match status" value="1"/>
</dbReference>
<comment type="similarity">
    <text evidence="1">Belongs to the sorting nexin family.</text>
</comment>
<dbReference type="PROSITE" id="PS51207">
    <property type="entry name" value="PXA"/>
    <property type="match status" value="1"/>
</dbReference>
<dbReference type="InterPro" id="IPR044926">
    <property type="entry name" value="RGS_subdomain_2"/>
</dbReference>
<evidence type="ECO:0000259" key="6">
    <source>
        <dbReference type="PROSITE" id="PS50195"/>
    </source>
</evidence>
<evidence type="ECO:0000313" key="9">
    <source>
        <dbReference type="Proteomes" id="UP001431783"/>
    </source>
</evidence>
<dbReference type="CDD" id="cd06878">
    <property type="entry name" value="PX_SNX25"/>
    <property type="match status" value="1"/>
</dbReference>
<dbReference type="InterPro" id="IPR016137">
    <property type="entry name" value="RGS"/>
</dbReference>
<accession>A0AAW1TW20</accession>
<dbReference type="InterPro" id="IPR036305">
    <property type="entry name" value="RGS_sf"/>
</dbReference>
<dbReference type="InterPro" id="IPR003114">
    <property type="entry name" value="Phox_assoc"/>
</dbReference>
<keyword evidence="4" id="KW-1133">Transmembrane helix</keyword>
<keyword evidence="9" id="KW-1185">Reference proteome</keyword>
<feature type="region of interest" description="Disordered" evidence="3">
    <location>
        <begin position="502"/>
        <end position="538"/>
    </location>
</feature>
<dbReference type="SUPFAM" id="SSF64268">
    <property type="entry name" value="PX domain"/>
    <property type="match status" value="1"/>
</dbReference>
<dbReference type="AlphaFoldDB" id="A0AAW1TW20"/>
<dbReference type="Gene3D" id="1.10.167.10">
    <property type="entry name" value="Regulator of G-protein Signalling 4, domain 2"/>
    <property type="match status" value="1"/>
</dbReference>
<feature type="transmembrane region" description="Helical" evidence="4">
    <location>
        <begin position="7"/>
        <end position="32"/>
    </location>
</feature>
<feature type="coiled-coil region" evidence="2">
    <location>
        <begin position="544"/>
        <end position="592"/>
    </location>
</feature>
<comment type="caution">
    <text evidence="8">The sequence shown here is derived from an EMBL/GenBank/DDBJ whole genome shotgun (WGS) entry which is preliminary data.</text>
</comment>
<reference evidence="8 9" key="1">
    <citation type="submission" date="2023-03" db="EMBL/GenBank/DDBJ databases">
        <title>Genome insight into feeding habits of ladybird beetles.</title>
        <authorList>
            <person name="Li H.-S."/>
            <person name="Huang Y.-H."/>
            <person name="Pang H."/>
        </authorList>
    </citation>
    <scope>NUCLEOTIDE SEQUENCE [LARGE SCALE GENOMIC DNA]</scope>
    <source>
        <strain evidence="8">SYSU_2023b</strain>
        <tissue evidence="8">Whole body</tissue>
    </source>
</reference>
<feature type="compositionally biased region" description="Low complexity" evidence="3">
    <location>
        <begin position="522"/>
        <end position="531"/>
    </location>
</feature>
<dbReference type="Proteomes" id="UP001431783">
    <property type="component" value="Unassembled WGS sequence"/>
</dbReference>
<feature type="compositionally biased region" description="Basic and acidic residues" evidence="3">
    <location>
        <begin position="502"/>
        <end position="521"/>
    </location>
</feature>
<sequence length="948" mass="109537">MLKLFPISVIIAITGILIIYPISLVSVLIFLVTLSTIGLASLTVIWGHLSLCSAHKTTVGAETLFKNMDHYRNKIMHSYEYQQNIKSTINYPTIAGKTVDSLLEQILDFFVRDFILFYIRDHSYNPDLLCENIKEDLWSAARTLQERLSRIDHVKLIACDVVTKITVHFEKIREAKTLAMETNQIPVFTLYPHVKSSSKEVEFLRSLSELLIMFLLPRSYFLSPSKYLIRECLVFKLFQPLINQITDPDFINRNIIAYIESKKLSSNVYVRAFECAKTFEDFLKIIKKTDDPDALVSIRYNIVNKIMQATTLQNLNRTKGVDLDNEKASLSISGINKSDINAAKKLRKYISQLTYAKRECEKQLNELSQESGYQFNDDKDKVLPLKNILEHVIGRKYLSQFLETLASHDLIRFWSAVEELRTAQRKNWHQIGAEIFYTFIRISTGEIKVDKNTRKRMEGFLLGDRGPEVFYEVQAQVVKTIEDKYYQPFLISDHYKEMVRSMEKEDKAESDSIQSWEDRQSIDSSTSDSGSNVGDHGNYVKRKLDQLQERCNNKFQALQALRASLRPDSKVLGILEKEVEWLQGEKRQLEAHINRTEVWGENLGKWRAVVQSVEIPDEKEPPQFVMVVHMMENDTVEGEESISTGWVVCRSLYQFQELHRKLRHMCSEIRSLELPSNTFKFLFGKTDRASMDKAKQQIQKYLDFILQDEKLNQSEAIYSFLSPSSEHLKHTTPSPKKIRFSFSTLFKSNEQNKDRPSILRDSEEEDLSQCLETLGQQVDVSDSLKTNGHQKVYDESKDTIAEPLFSLLSELFDMRGVFKYLRKTLIGFVQVSYGRNINRQIHETIEWWLSEQMLHYYASLLLKNFWPGGTLTGAGPERTGKEIAQTALKARSLFVSNVPELLTTLVGNTAAKNGAAKIFCVMQDKNMNKQLFYELLELIIDTVFPELK</sequence>
<keyword evidence="4" id="KW-0812">Transmembrane</keyword>
<evidence type="ECO:0008006" key="10">
    <source>
        <dbReference type="Google" id="ProtNLM"/>
    </source>
</evidence>
<dbReference type="PROSITE" id="PS50195">
    <property type="entry name" value="PX"/>
    <property type="match status" value="1"/>
</dbReference>